<gene>
    <name evidence="1" type="primary">sfsA</name>
    <name evidence="5" type="ORF">B0H24_101362</name>
    <name evidence="4" type="ORF">BY455_11462</name>
</gene>
<comment type="similarity">
    <text evidence="1">Belongs to the SfsA family.</text>
</comment>
<dbReference type="InterPro" id="IPR005224">
    <property type="entry name" value="SfsA"/>
</dbReference>
<evidence type="ECO:0000256" key="1">
    <source>
        <dbReference type="HAMAP-Rule" id="MF_00095"/>
    </source>
</evidence>
<dbReference type="Proteomes" id="UP000239648">
    <property type="component" value="Unassembled WGS sequence"/>
</dbReference>
<dbReference type="GO" id="GO:0003677">
    <property type="term" value="F:DNA binding"/>
    <property type="evidence" value="ECO:0007669"/>
    <property type="project" value="InterPro"/>
</dbReference>
<name>A0A2S6G5Y3_9GAMM</name>
<dbReference type="FunFam" id="2.40.50.580:FF:000001">
    <property type="entry name" value="Sugar fermentation stimulation protein A"/>
    <property type="match status" value="1"/>
</dbReference>
<dbReference type="Pfam" id="PF03749">
    <property type="entry name" value="SfsA"/>
    <property type="match status" value="1"/>
</dbReference>
<dbReference type="STRING" id="930118.SAMN05216429_11342"/>
<dbReference type="NCBIfam" id="TIGR00230">
    <property type="entry name" value="sfsA"/>
    <property type="match status" value="1"/>
</dbReference>
<dbReference type="InterPro" id="IPR041465">
    <property type="entry name" value="SfsA_N"/>
</dbReference>
<evidence type="ECO:0000259" key="2">
    <source>
        <dbReference type="Pfam" id="PF03749"/>
    </source>
</evidence>
<evidence type="ECO:0000313" key="7">
    <source>
        <dbReference type="Proteomes" id="UP000239648"/>
    </source>
</evidence>
<feature type="domain" description="Sugar fermentation stimulation protein C-terminal" evidence="2">
    <location>
        <begin position="84"/>
        <end position="222"/>
    </location>
</feature>
<reference evidence="5 6" key="2">
    <citation type="submission" date="2018-02" db="EMBL/GenBank/DDBJ databases">
        <title>Subsurface microbial communities from deep shales in Ohio and West Virginia, USA.</title>
        <authorList>
            <person name="Wrighton K."/>
        </authorList>
    </citation>
    <scope>NUCLEOTIDE SEQUENCE [LARGE SCALE GENOMIC DNA]</scope>
    <source>
        <strain evidence="5 6">UTICA-S1B9</strain>
    </source>
</reference>
<organism evidence="5 6">
    <name type="scientific">Marinobacter persicus</name>
    <dbReference type="NCBI Taxonomy" id="930118"/>
    <lineage>
        <taxon>Bacteria</taxon>
        <taxon>Pseudomonadati</taxon>
        <taxon>Pseudomonadota</taxon>
        <taxon>Gammaproteobacteria</taxon>
        <taxon>Pseudomonadales</taxon>
        <taxon>Marinobacteraceae</taxon>
        <taxon>Marinobacter</taxon>
    </lineage>
</organism>
<evidence type="ECO:0000313" key="5">
    <source>
        <dbReference type="EMBL" id="PPK54534.1"/>
    </source>
</evidence>
<dbReference type="EMBL" id="PTIU01000013">
    <property type="protein sequence ID" value="PPK54534.1"/>
    <property type="molecule type" value="Genomic_DNA"/>
</dbReference>
<dbReference type="AlphaFoldDB" id="A0A2S6G5Y3"/>
<reference evidence="4 7" key="1">
    <citation type="submission" date="2018-02" db="EMBL/GenBank/DDBJ databases">
        <title>Deep subsurface shale carbon reservoir microbial communities from Ohio and West Virginia, USA.</title>
        <authorList>
            <person name="Wrighton K."/>
        </authorList>
    </citation>
    <scope>NUCLEOTIDE SEQUENCE [LARGE SCALE GENOMIC DNA]</scope>
    <source>
        <strain evidence="4 7">UTICA-S1B6</strain>
    </source>
</reference>
<sequence>MKFPEPLLEGRLTRRYKRFLADVRLMDQEEVTAHCPNTGSMLGCQPENARVWLSRSDNPKRKLKYTWELVETAPGQLACVNTARPNAQARAAIEAGVVSELTGYSQCRGEVRYGEEKSRIDLLLSGHESRPNAWVEVKNVTLSENGQGFFPDAVTQRGQKHLRELMAQVARGDRAVLFFVVNHTGIREVRPADHIDARYGQLLREASAAGVEVLAYRAALAAEDGNPSGRLDLFEAVPVCLECAWSPDGKE</sequence>
<dbReference type="Gene3D" id="3.40.1350.60">
    <property type="match status" value="1"/>
</dbReference>
<dbReference type="InterPro" id="IPR040452">
    <property type="entry name" value="SfsA_C"/>
</dbReference>
<feature type="domain" description="SfsA N-terminal OB" evidence="3">
    <location>
        <begin position="14"/>
        <end position="80"/>
    </location>
</feature>
<dbReference type="OrthoDB" id="9802365at2"/>
<dbReference type="HAMAP" id="MF_00095">
    <property type="entry name" value="SfsA"/>
    <property type="match status" value="1"/>
</dbReference>
<dbReference type="RefSeq" id="WP_104416312.1">
    <property type="nucleotide sequence ID" value="NZ_PTIT01000014.1"/>
</dbReference>
<dbReference type="Proteomes" id="UP000239446">
    <property type="component" value="Unassembled WGS sequence"/>
</dbReference>
<proteinExistence type="inferred from homology"/>
<protein>
    <recommendedName>
        <fullName evidence="1">Sugar fermentation stimulation protein homolog</fullName>
    </recommendedName>
</protein>
<dbReference type="EMBL" id="PTIT01000014">
    <property type="protein sequence ID" value="PPK51265.1"/>
    <property type="molecule type" value="Genomic_DNA"/>
</dbReference>
<dbReference type="FunFam" id="3.40.1350.60:FF:000001">
    <property type="entry name" value="Sugar fermentation stimulation protein A"/>
    <property type="match status" value="1"/>
</dbReference>
<comment type="caution">
    <text evidence="5">The sequence shown here is derived from an EMBL/GenBank/DDBJ whole genome shotgun (WGS) entry which is preliminary data.</text>
</comment>
<evidence type="ECO:0000313" key="4">
    <source>
        <dbReference type="EMBL" id="PPK51265.1"/>
    </source>
</evidence>
<dbReference type="PANTHER" id="PTHR30545">
    <property type="entry name" value="SUGAR FERMENTATION STIMULATION PROTEIN A"/>
    <property type="match status" value="1"/>
</dbReference>
<accession>A0A2S6G5Y3</accession>
<evidence type="ECO:0000313" key="6">
    <source>
        <dbReference type="Proteomes" id="UP000239446"/>
    </source>
</evidence>
<keyword evidence="7" id="KW-1185">Reference proteome</keyword>
<dbReference type="PANTHER" id="PTHR30545:SF2">
    <property type="entry name" value="SUGAR FERMENTATION STIMULATION PROTEIN A"/>
    <property type="match status" value="1"/>
</dbReference>
<dbReference type="Gene3D" id="2.40.50.580">
    <property type="match status" value="1"/>
</dbReference>
<dbReference type="Pfam" id="PF17746">
    <property type="entry name" value="SfsA_N"/>
    <property type="match status" value="1"/>
</dbReference>
<evidence type="ECO:0000259" key="3">
    <source>
        <dbReference type="Pfam" id="PF17746"/>
    </source>
</evidence>
<dbReference type="CDD" id="cd22359">
    <property type="entry name" value="SfsA-like_bacterial"/>
    <property type="match status" value="1"/>
</dbReference>